<sequence length="120" mass="13135">MVRGSGINVLCPVYLLLIAAGQALLICVAGRTVERRRHIVEFNAIRHSIGPKIGFELAPPPAEKSKGAPVDKHCWISVAERGQKAVDVHGTCVQLGKGTFACQNQQFMDPHNIFCKFLDQ</sequence>
<dbReference type="Proteomes" id="UP001620645">
    <property type="component" value="Unassembled WGS sequence"/>
</dbReference>
<comment type="caution">
    <text evidence="2">The sequence shown here is derived from an EMBL/GenBank/DDBJ whole genome shotgun (WGS) entry which is preliminary data.</text>
</comment>
<proteinExistence type="predicted"/>
<evidence type="ECO:0000256" key="1">
    <source>
        <dbReference type="SAM" id="Phobius"/>
    </source>
</evidence>
<accession>A0ABD2JP61</accession>
<dbReference type="AlphaFoldDB" id="A0ABD2JP61"/>
<dbReference type="EMBL" id="JBICCN010000118">
    <property type="protein sequence ID" value="KAL3092399.1"/>
    <property type="molecule type" value="Genomic_DNA"/>
</dbReference>
<name>A0ABD2JP61_HETSC</name>
<keyword evidence="1" id="KW-0812">Transmembrane</keyword>
<reference evidence="2 3" key="1">
    <citation type="submission" date="2024-10" db="EMBL/GenBank/DDBJ databases">
        <authorList>
            <person name="Kim D."/>
        </authorList>
    </citation>
    <scope>NUCLEOTIDE SEQUENCE [LARGE SCALE GENOMIC DNA]</scope>
    <source>
        <strain evidence="2">Taebaek</strain>
    </source>
</reference>
<feature type="transmembrane region" description="Helical" evidence="1">
    <location>
        <begin position="6"/>
        <end position="29"/>
    </location>
</feature>
<evidence type="ECO:0000313" key="2">
    <source>
        <dbReference type="EMBL" id="KAL3092399.1"/>
    </source>
</evidence>
<evidence type="ECO:0008006" key="4">
    <source>
        <dbReference type="Google" id="ProtNLM"/>
    </source>
</evidence>
<gene>
    <name evidence="2" type="ORF">niasHS_007608</name>
</gene>
<keyword evidence="1" id="KW-1133">Transmembrane helix</keyword>
<evidence type="ECO:0000313" key="3">
    <source>
        <dbReference type="Proteomes" id="UP001620645"/>
    </source>
</evidence>
<keyword evidence="3" id="KW-1185">Reference proteome</keyword>
<protein>
    <recommendedName>
        <fullName evidence="4">Secreted protein</fullName>
    </recommendedName>
</protein>
<keyword evidence="1" id="KW-0472">Membrane</keyword>
<organism evidence="2 3">
    <name type="scientific">Heterodera schachtii</name>
    <name type="common">Sugarbeet cyst nematode worm</name>
    <name type="synonym">Tylenchus schachtii</name>
    <dbReference type="NCBI Taxonomy" id="97005"/>
    <lineage>
        <taxon>Eukaryota</taxon>
        <taxon>Metazoa</taxon>
        <taxon>Ecdysozoa</taxon>
        <taxon>Nematoda</taxon>
        <taxon>Chromadorea</taxon>
        <taxon>Rhabditida</taxon>
        <taxon>Tylenchina</taxon>
        <taxon>Tylenchomorpha</taxon>
        <taxon>Tylenchoidea</taxon>
        <taxon>Heteroderidae</taxon>
        <taxon>Heteroderinae</taxon>
        <taxon>Heterodera</taxon>
    </lineage>
</organism>